<evidence type="ECO:0000313" key="4">
    <source>
        <dbReference type="Proteomes" id="UP000824205"/>
    </source>
</evidence>
<dbReference type="InterPro" id="IPR050708">
    <property type="entry name" value="T6SS_VgrG/RHS"/>
</dbReference>
<dbReference type="InterPro" id="IPR006530">
    <property type="entry name" value="YD"/>
</dbReference>
<dbReference type="PANTHER" id="PTHR32305">
    <property type="match status" value="1"/>
</dbReference>
<dbReference type="NCBIfam" id="TIGR01643">
    <property type="entry name" value="YD_repeat_2x"/>
    <property type="match status" value="1"/>
</dbReference>
<evidence type="ECO:0000256" key="1">
    <source>
        <dbReference type="ARBA" id="ARBA00022737"/>
    </source>
</evidence>
<dbReference type="InterPro" id="IPR022385">
    <property type="entry name" value="Rhs_assc_core"/>
</dbReference>
<sequence>MSEQIGSLLTQYTYDANNDALLSVSSGGVTNHYSYSNDLLQSINVNDHLQYKFAYDHFGKTTANYVGNGTNWRTLSTIQYNDAGLMTKQTYGNGDYIEFSYDNLDRQTQTRYNGNNSQRVTYSYGNNGSVAQITDYYTNTNTRFVYDLANRVVSQREYTGTAMSGGALRSYTDFTYASKTNYLTGIRHYSPLGTQNIGYRYGTISKGEMPDQIYGVTWNGAEKVSYTYDPLGRLTNRKIGSFNNAYTYEDVGSDKTTTLVKSVSTPAGTYSYTYDNIGNILSVTDGIYTASYEYDSLNQLVRANDERAGKTYTYSYSNGNITEMKEYAYTTGELGEAVDTQTWQYGDGVWSDLVTQFNGIAITYDEIGNPVSVDDQELSWRGRQLTQITDGENEISYAYNGDGQRVSKTVNGEKTEYIYNGDILAGQKTGNTVLVFMYDNNGDPFGFVYSGTEYYYVKNVQNDVTAIASADGTIIANYYYDPWGRLIEITGDSSIASLNPIRYRSYYYDSETELYYLNTRYYSPKLCRFISSDNLVITVGGNVMGYNLFASCFNNPINLTDSSGNWPKWVKNAANWLNNKIVQPVKKIVQKAFKKINGTYSTGYNVSGTLGGFSFNAQIGVSVDTKGNVAIQYSYGGGVTGGSAGGSVSRYKSVTNAPNIYKLKGPSQQVGGSFGVPIYGVPVSAGGDLILMRDDELNKNYFGYSKNVGLGTPGGEMHIEWGETQTISGTEFNVYDLIDKFFIKIMED</sequence>
<dbReference type="PANTHER" id="PTHR32305:SF15">
    <property type="entry name" value="PROTEIN RHSA-RELATED"/>
    <property type="match status" value="1"/>
</dbReference>
<dbReference type="InterPro" id="IPR056823">
    <property type="entry name" value="TEN-like_YD-shell"/>
</dbReference>
<gene>
    <name evidence="3" type="ORF">IAA48_02405</name>
</gene>
<reference evidence="3" key="1">
    <citation type="journal article" date="2021" name="PeerJ">
        <title>Extensive microbial diversity within the chicken gut microbiome revealed by metagenomics and culture.</title>
        <authorList>
            <person name="Gilroy R."/>
            <person name="Ravi A."/>
            <person name="Getino M."/>
            <person name="Pursley I."/>
            <person name="Horton D.L."/>
            <person name="Alikhan N.F."/>
            <person name="Baker D."/>
            <person name="Gharbi K."/>
            <person name="Hall N."/>
            <person name="Watson M."/>
            <person name="Adriaenssens E.M."/>
            <person name="Foster-Nyarko E."/>
            <person name="Jarju S."/>
            <person name="Secka A."/>
            <person name="Antonio M."/>
            <person name="Oren A."/>
            <person name="Chaudhuri R.R."/>
            <person name="La Ragione R."/>
            <person name="Hildebrand F."/>
            <person name="Pallen M.J."/>
        </authorList>
    </citation>
    <scope>NUCLEOTIDE SEQUENCE</scope>
    <source>
        <strain evidence="3">421</strain>
    </source>
</reference>
<feature type="domain" description="Teneurin-like YD-shell" evidence="2">
    <location>
        <begin position="288"/>
        <end position="556"/>
    </location>
</feature>
<dbReference type="Gene3D" id="2.180.10.10">
    <property type="entry name" value="RHS repeat-associated core"/>
    <property type="match status" value="2"/>
</dbReference>
<organism evidence="3 4">
    <name type="scientific">Candidatus Eubacterium faecipullorum</name>
    <dbReference type="NCBI Taxonomy" id="2838571"/>
    <lineage>
        <taxon>Bacteria</taxon>
        <taxon>Bacillati</taxon>
        <taxon>Bacillota</taxon>
        <taxon>Clostridia</taxon>
        <taxon>Eubacteriales</taxon>
        <taxon>Eubacteriaceae</taxon>
        <taxon>Eubacterium</taxon>
    </lineage>
</organism>
<protein>
    <recommendedName>
        <fullName evidence="2">Teneurin-like YD-shell domain-containing protein</fullName>
    </recommendedName>
</protein>
<dbReference type="NCBIfam" id="TIGR03696">
    <property type="entry name" value="Rhs_assc_core"/>
    <property type="match status" value="1"/>
</dbReference>
<dbReference type="EMBL" id="DXGE01000011">
    <property type="protein sequence ID" value="HIW85322.1"/>
    <property type="molecule type" value="Genomic_DNA"/>
</dbReference>
<name>A0A9D1RCZ4_9FIRM</name>
<proteinExistence type="predicted"/>
<evidence type="ECO:0000259" key="2">
    <source>
        <dbReference type="Pfam" id="PF25023"/>
    </source>
</evidence>
<evidence type="ECO:0000313" key="3">
    <source>
        <dbReference type="EMBL" id="HIW85322.1"/>
    </source>
</evidence>
<comment type="caution">
    <text evidence="3">The sequence shown here is derived from an EMBL/GenBank/DDBJ whole genome shotgun (WGS) entry which is preliminary data.</text>
</comment>
<dbReference type="Pfam" id="PF25023">
    <property type="entry name" value="TEN_YD-shell"/>
    <property type="match status" value="1"/>
</dbReference>
<dbReference type="AlphaFoldDB" id="A0A9D1RCZ4"/>
<reference evidence="3" key="2">
    <citation type="submission" date="2021-04" db="EMBL/GenBank/DDBJ databases">
        <authorList>
            <person name="Gilroy R."/>
        </authorList>
    </citation>
    <scope>NUCLEOTIDE SEQUENCE</scope>
    <source>
        <strain evidence="3">421</strain>
    </source>
</reference>
<accession>A0A9D1RCZ4</accession>
<dbReference type="Proteomes" id="UP000824205">
    <property type="component" value="Unassembled WGS sequence"/>
</dbReference>
<keyword evidence="1" id="KW-0677">Repeat</keyword>